<dbReference type="KEGG" id="smo:SELMODRAFT_48536"/>
<dbReference type="STRING" id="88036.D8SVY2"/>
<dbReference type="InParanoid" id="D8SVY2"/>
<reference evidence="3 4" key="1">
    <citation type="journal article" date="2011" name="Science">
        <title>The Selaginella genome identifies genetic changes associated with the evolution of vascular plants.</title>
        <authorList>
            <person name="Banks J.A."/>
            <person name="Nishiyama T."/>
            <person name="Hasebe M."/>
            <person name="Bowman J.L."/>
            <person name="Gribskov M."/>
            <person name="dePamphilis C."/>
            <person name="Albert V.A."/>
            <person name="Aono N."/>
            <person name="Aoyama T."/>
            <person name="Ambrose B.A."/>
            <person name="Ashton N.W."/>
            <person name="Axtell M.J."/>
            <person name="Barker E."/>
            <person name="Barker M.S."/>
            <person name="Bennetzen J.L."/>
            <person name="Bonawitz N.D."/>
            <person name="Chapple C."/>
            <person name="Cheng C."/>
            <person name="Correa L.G."/>
            <person name="Dacre M."/>
            <person name="DeBarry J."/>
            <person name="Dreyer I."/>
            <person name="Elias M."/>
            <person name="Engstrom E.M."/>
            <person name="Estelle M."/>
            <person name="Feng L."/>
            <person name="Finet C."/>
            <person name="Floyd S.K."/>
            <person name="Frommer W.B."/>
            <person name="Fujita T."/>
            <person name="Gramzow L."/>
            <person name="Gutensohn M."/>
            <person name="Harholt J."/>
            <person name="Hattori M."/>
            <person name="Heyl A."/>
            <person name="Hirai T."/>
            <person name="Hiwatashi Y."/>
            <person name="Ishikawa M."/>
            <person name="Iwata M."/>
            <person name="Karol K.G."/>
            <person name="Koehler B."/>
            <person name="Kolukisaoglu U."/>
            <person name="Kubo M."/>
            <person name="Kurata T."/>
            <person name="Lalonde S."/>
            <person name="Li K."/>
            <person name="Li Y."/>
            <person name="Litt A."/>
            <person name="Lyons E."/>
            <person name="Manning G."/>
            <person name="Maruyama T."/>
            <person name="Michael T.P."/>
            <person name="Mikami K."/>
            <person name="Miyazaki S."/>
            <person name="Morinaga S."/>
            <person name="Murata T."/>
            <person name="Mueller-Roeber B."/>
            <person name="Nelson D.R."/>
            <person name="Obara M."/>
            <person name="Oguri Y."/>
            <person name="Olmstead R.G."/>
            <person name="Onodera N."/>
            <person name="Petersen B.L."/>
            <person name="Pils B."/>
            <person name="Prigge M."/>
            <person name="Rensing S.A."/>
            <person name="Riano-Pachon D.M."/>
            <person name="Roberts A.W."/>
            <person name="Sato Y."/>
            <person name="Scheller H.V."/>
            <person name="Schulz B."/>
            <person name="Schulz C."/>
            <person name="Shakirov E.V."/>
            <person name="Shibagaki N."/>
            <person name="Shinohara N."/>
            <person name="Shippen D.E."/>
            <person name="Soerensen I."/>
            <person name="Sotooka R."/>
            <person name="Sugimoto N."/>
            <person name="Sugita M."/>
            <person name="Sumikawa N."/>
            <person name="Tanurdzic M."/>
            <person name="Theissen G."/>
            <person name="Ulvskov P."/>
            <person name="Wakazuki S."/>
            <person name="Weng J.K."/>
            <person name="Willats W.W."/>
            <person name="Wipf D."/>
            <person name="Wolf P.G."/>
            <person name="Yang L."/>
            <person name="Zimmer A.D."/>
            <person name="Zhu Q."/>
            <person name="Mitros T."/>
            <person name="Hellsten U."/>
            <person name="Loque D."/>
            <person name="Otillar R."/>
            <person name="Salamov A."/>
            <person name="Schmutz J."/>
            <person name="Shapiro H."/>
            <person name="Lindquist E."/>
            <person name="Lucas S."/>
            <person name="Rokhsar D."/>
            <person name="Grigoriev I.V."/>
        </authorList>
    </citation>
    <scope>NUCLEOTIDE SEQUENCE [LARGE SCALE GENOMIC DNA]</scope>
</reference>
<evidence type="ECO:0000313" key="2">
    <source>
        <dbReference type="EMBL" id="EFJ06091.1"/>
    </source>
</evidence>
<dbReference type="Gramene" id="EFJ06091">
    <property type="protein sequence ID" value="EFJ06091"/>
    <property type="gene ID" value="SELMODRAFT_48535"/>
</dbReference>
<accession>D8SVY2</accession>
<dbReference type="HAMAP" id="MF_00003">
    <property type="entry name" value="RbfA"/>
    <property type="match status" value="1"/>
</dbReference>
<gene>
    <name evidence="2" type="ORF">SELMODRAFT_48535</name>
    <name evidence="3" type="ORF">SELMODRAFT_48536</name>
</gene>
<organism evidence="4">
    <name type="scientific">Selaginella moellendorffii</name>
    <name type="common">Spikemoss</name>
    <dbReference type="NCBI Taxonomy" id="88036"/>
    <lineage>
        <taxon>Eukaryota</taxon>
        <taxon>Viridiplantae</taxon>
        <taxon>Streptophyta</taxon>
        <taxon>Embryophyta</taxon>
        <taxon>Tracheophyta</taxon>
        <taxon>Lycopodiopsida</taxon>
        <taxon>Selaginellales</taxon>
        <taxon>Selaginellaceae</taxon>
        <taxon>Selaginella</taxon>
    </lineage>
</organism>
<dbReference type="PANTHER" id="PTHR33515:SF1">
    <property type="entry name" value="RIBOSOME-BINDING FACTOR A, CHLOROPLASTIC-RELATED"/>
    <property type="match status" value="1"/>
</dbReference>
<dbReference type="Pfam" id="PF02033">
    <property type="entry name" value="RBFA"/>
    <property type="match status" value="1"/>
</dbReference>
<dbReference type="PROSITE" id="PS01319">
    <property type="entry name" value="RBFA"/>
    <property type="match status" value="1"/>
</dbReference>
<feature type="compositionally biased region" description="Acidic residues" evidence="1">
    <location>
        <begin position="144"/>
        <end position="156"/>
    </location>
</feature>
<dbReference type="InterPro" id="IPR020053">
    <property type="entry name" value="Ribosome-bd_factorA_CS"/>
</dbReference>
<dbReference type="OrthoDB" id="2015319at2759"/>
<dbReference type="Gene3D" id="3.30.300.20">
    <property type="match status" value="1"/>
</dbReference>
<dbReference type="HOGENOM" id="CLU_089475_2_1_1"/>
<dbReference type="GO" id="GO:0043024">
    <property type="term" value="F:ribosomal small subunit binding"/>
    <property type="evidence" value="ECO:0000318"/>
    <property type="project" value="GO_Central"/>
</dbReference>
<dbReference type="SUPFAM" id="SSF89919">
    <property type="entry name" value="Ribosome-binding factor A, RbfA"/>
    <property type="match status" value="1"/>
</dbReference>
<feature type="region of interest" description="Disordered" evidence="1">
    <location>
        <begin position="130"/>
        <end position="156"/>
    </location>
</feature>
<dbReference type="InterPro" id="IPR000238">
    <property type="entry name" value="RbfA"/>
</dbReference>
<proteinExistence type="inferred from homology"/>
<sequence length="162" mass="18701">CMAHPRRIKMVAQQIRREVGEMLIKDKVLMQAILPEAALGADLYLSSVTTISDVEISRDLQVAKIYISVFGDERGKEIAIEGLKSREKYVRMQLGKRMKLRLTPEVRFIADDSFERGARVIKLLDRLKEEAERKERGETIPDRSDDEDSDFDDDDEEIIFVE</sequence>
<dbReference type="GO" id="GO:0006364">
    <property type="term" value="P:rRNA processing"/>
    <property type="evidence" value="ECO:0007669"/>
    <property type="project" value="InterPro"/>
</dbReference>
<dbReference type="Proteomes" id="UP000001514">
    <property type="component" value="Unassembled WGS sequence"/>
</dbReference>
<dbReference type="InterPro" id="IPR023799">
    <property type="entry name" value="RbfA_dom_sf"/>
</dbReference>
<dbReference type="GO" id="GO:0042254">
    <property type="term" value="P:ribosome biogenesis"/>
    <property type="evidence" value="ECO:0000318"/>
    <property type="project" value="GO_Central"/>
</dbReference>
<dbReference type="Gramene" id="EFJ11330">
    <property type="protein sequence ID" value="EFJ11330"/>
    <property type="gene ID" value="SELMODRAFT_48536"/>
</dbReference>
<name>D8SVY2_SELML</name>
<evidence type="ECO:0000313" key="4">
    <source>
        <dbReference type="Proteomes" id="UP000001514"/>
    </source>
</evidence>
<evidence type="ECO:0000256" key="1">
    <source>
        <dbReference type="SAM" id="MobiDB-lite"/>
    </source>
</evidence>
<dbReference type="InterPro" id="IPR015946">
    <property type="entry name" value="KH_dom-like_a/b"/>
</dbReference>
<dbReference type="EMBL" id="GL377647">
    <property type="protein sequence ID" value="EFJ11330.1"/>
    <property type="molecule type" value="Genomic_DNA"/>
</dbReference>
<feature type="non-terminal residue" evidence="3">
    <location>
        <position position="1"/>
    </location>
</feature>
<dbReference type="AlphaFoldDB" id="D8SVY2"/>
<dbReference type="EMBL" id="GL377707">
    <property type="protein sequence ID" value="EFJ06091.1"/>
    <property type="molecule type" value="Genomic_DNA"/>
</dbReference>
<dbReference type="eggNOG" id="ENOG502QUZU">
    <property type="taxonomic scope" value="Eukaryota"/>
</dbReference>
<dbReference type="KEGG" id="smo:SELMODRAFT_48535"/>
<dbReference type="PANTHER" id="PTHR33515">
    <property type="entry name" value="RIBOSOME-BINDING FACTOR A, CHLOROPLASTIC-RELATED"/>
    <property type="match status" value="1"/>
</dbReference>
<protein>
    <recommendedName>
        <fullName evidence="5">Ribosome-binding factor A</fullName>
    </recommendedName>
</protein>
<feature type="compositionally biased region" description="Basic and acidic residues" evidence="1">
    <location>
        <begin position="130"/>
        <end position="143"/>
    </location>
</feature>
<evidence type="ECO:0000313" key="3">
    <source>
        <dbReference type="EMBL" id="EFJ11330.1"/>
    </source>
</evidence>
<dbReference type="NCBIfam" id="TIGR00082">
    <property type="entry name" value="rbfA"/>
    <property type="match status" value="1"/>
</dbReference>
<dbReference type="OMA" id="RAPNQNS"/>
<evidence type="ECO:0008006" key="5">
    <source>
        <dbReference type="Google" id="ProtNLM"/>
    </source>
</evidence>
<dbReference type="FunCoup" id="D8SVY2">
    <property type="interactions" value="763"/>
</dbReference>
<keyword evidence="4" id="KW-1185">Reference proteome</keyword>
<feature type="non-terminal residue" evidence="3">
    <location>
        <position position="162"/>
    </location>
</feature>